<dbReference type="PANTHER" id="PTHR33393:SF12">
    <property type="entry name" value="CAPSULE BIOSYNTHESIS PROTEIN CAPA"/>
    <property type="match status" value="1"/>
</dbReference>
<evidence type="ECO:0000313" key="4">
    <source>
        <dbReference type="Proteomes" id="UP000315215"/>
    </source>
</evidence>
<accession>A0A516KCK8</accession>
<dbReference type="RefSeq" id="WP_143891879.1">
    <property type="nucleotide sequence ID" value="NZ_CP041666.1"/>
</dbReference>
<dbReference type="InterPro" id="IPR052169">
    <property type="entry name" value="CW_Biosynth-Accessory"/>
</dbReference>
<dbReference type="EMBL" id="CP041666">
    <property type="protein sequence ID" value="QDP39129.1"/>
    <property type="molecule type" value="Genomic_DNA"/>
</dbReference>
<evidence type="ECO:0000313" key="3">
    <source>
        <dbReference type="EMBL" id="QDP39129.1"/>
    </source>
</evidence>
<dbReference type="InterPro" id="IPR029052">
    <property type="entry name" value="Metallo-depent_PP-like"/>
</dbReference>
<dbReference type="OrthoDB" id="9810906at2"/>
<dbReference type="Pfam" id="PF09587">
    <property type="entry name" value="PGA_cap"/>
    <property type="match status" value="1"/>
</dbReference>
<evidence type="ECO:0000256" key="1">
    <source>
        <dbReference type="ARBA" id="ARBA00005662"/>
    </source>
</evidence>
<proteinExistence type="inferred from homology"/>
<protein>
    <submittedName>
        <fullName evidence="3">CapA family protein</fullName>
    </submittedName>
</protein>
<dbReference type="InterPro" id="IPR019079">
    <property type="entry name" value="Capsule_synth_CapA"/>
</dbReference>
<dbReference type="PROSITE" id="PS51257">
    <property type="entry name" value="PROKAR_LIPOPROTEIN"/>
    <property type="match status" value="1"/>
</dbReference>
<dbReference type="Gene3D" id="3.60.21.10">
    <property type="match status" value="1"/>
</dbReference>
<organism evidence="3 4">
    <name type="scientific">Radiobacillus deserti</name>
    <dbReference type="NCBI Taxonomy" id="2594883"/>
    <lineage>
        <taxon>Bacteria</taxon>
        <taxon>Bacillati</taxon>
        <taxon>Bacillota</taxon>
        <taxon>Bacilli</taxon>
        <taxon>Bacillales</taxon>
        <taxon>Bacillaceae</taxon>
        <taxon>Radiobacillus</taxon>
    </lineage>
</organism>
<keyword evidence="4" id="KW-1185">Reference proteome</keyword>
<reference evidence="3 4" key="1">
    <citation type="submission" date="2019-07" db="EMBL/GenBank/DDBJ databases">
        <authorList>
            <person name="Li J."/>
        </authorList>
    </citation>
    <scope>NUCLEOTIDE SEQUENCE [LARGE SCALE GENOMIC DNA]</scope>
    <source>
        <strain evidence="3 4">TKL69</strain>
    </source>
</reference>
<sequence length="386" mass="44311">MKRIFFVIVLLLFSALVLISCREQENSKEDKEYQQEELVEKEQIEEPKVEEKEITLSAIGDILLHKRVFDDAKTETGYDFTPFFEKIKPYLNDTTITMANQETMIGGTKIGLSDYPSFNSPQEIGDTLKQVGVDVVTIANNHTLDRGEKAIQSAIDHWKAIDMVYTGAYQSREDSKRIRVVETDEGIDVAFLSYTYGTNGIPVPEGKEYLVNLIEKEKIATDVKEAEKISDAIVLSYHFGTENQRMPNPEQVDLAQYAADLGVDVVIGHHPHVLQPVDWLRGEKGNKTFVIYSLANFISGQDEFYNRIGGVVKVTIKKTIKEEEETITVEQPKFLPTYMEYKPKFKDFKVIPMKDLNNDIMPGYQKYYEEIKAHMSQWMPELEFME</sequence>
<dbReference type="Proteomes" id="UP000315215">
    <property type="component" value="Chromosome"/>
</dbReference>
<dbReference type="SUPFAM" id="SSF56300">
    <property type="entry name" value="Metallo-dependent phosphatases"/>
    <property type="match status" value="1"/>
</dbReference>
<comment type="similarity">
    <text evidence="1">Belongs to the CapA family.</text>
</comment>
<dbReference type="KEGG" id="aqt:FN924_02235"/>
<feature type="domain" description="Capsule synthesis protein CapA" evidence="2">
    <location>
        <begin position="55"/>
        <end position="301"/>
    </location>
</feature>
<dbReference type="CDD" id="cd07381">
    <property type="entry name" value="MPP_CapA"/>
    <property type="match status" value="1"/>
</dbReference>
<name>A0A516KCK8_9BACI</name>
<gene>
    <name evidence="3" type="ORF">FN924_02235</name>
</gene>
<dbReference type="SMART" id="SM00854">
    <property type="entry name" value="PGA_cap"/>
    <property type="match status" value="1"/>
</dbReference>
<dbReference type="AlphaFoldDB" id="A0A516KCK8"/>
<dbReference type="PANTHER" id="PTHR33393">
    <property type="entry name" value="POLYGLUTAMINE SYNTHESIS ACCESSORY PROTEIN RV0574C-RELATED"/>
    <property type="match status" value="1"/>
</dbReference>
<evidence type="ECO:0000259" key="2">
    <source>
        <dbReference type="SMART" id="SM00854"/>
    </source>
</evidence>